<evidence type="ECO:0000313" key="2">
    <source>
        <dbReference type="EMBL" id="MBT0956482.1"/>
    </source>
</evidence>
<protein>
    <submittedName>
        <fullName evidence="2">GNAT family N-acetyltransferase</fullName>
    </submittedName>
</protein>
<dbReference type="Proteomes" id="UP001315686">
    <property type="component" value="Unassembled WGS sequence"/>
</dbReference>
<organism evidence="2 3">
    <name type="scientific">Harenicola maris</name>
    <dbReference type="NCBI Taxonomy" id="2841044"/>
    <lineage>
        <taxon>Bacteria</taxon>
        <taxon>Pseudomonadati</taxon>
        <taxon>Pseudomonadota</taxon>
        <taxon>Alphaproteobacteria</taxon>
        <taxon>Rhodobacterales</taxon>
        <taxon>Paracoccaceae</taxon>
        <taxon>Harenicola</taxon>
    </lineage>
</organism>
<dbReference type="GO" id="GO:0016747">
    <property type="term" value="F:acyltransferase activity, transferring groups other than amino-acyl groups"/>
    <property type="evidence" value="ECO:0007669"/>
    <property type="project" value="InterPro"/>
</dbReference>
<dbReference type="PROSITE" id="PS51186">
    <property type="entry name" value="GNAT"/>
    <property type="match status" value="1"/>
</dbReference>
<comment type="caution">
    <text evidence="2">The sequence shown here is derived from an EMBL/GenBank/DDBJ whole genome shotgun (WGS) entry which is preliminary data.</text>
</comment>
<accession>A0AAP2CL76</accession>
<dbReference type="InterPro" id="IPR000182">
    <property type="entry name" value="GNAT_dom"/>
</dbReference>
<gene>
    <name evidence="2" type="ORF">IV417_03715</name>
</gene>
<feature type="domain" description="N-acetyltransferase" evidence="1">
    <location>
        <begin position="14"/>
        <end position="171"/>
    </location>
</feature>
<dbReference type="EMBL" id="JADQAZ010000001">
    <property type="protein sequence ID" value="MBT0956482.1"/>
    <property type="molecule type" value="Genomic_DNA"/>
</dbReference>
<dbReference type="InterPro" id="IPR051531">
    <property type="entry name" value="N-acetyltransferase"/>
</dbReference>
<keyword evidence="3" id="KW-1185">Reference proteome</keyword>
<dbReference type="AlphaFoldDB" id="A0AAP2CL76"/>
<dbReference type="RefSeq" id="WP_327792685.1">
    <property type="nucleotide sequence ID" value="NZ_JADQAZ010000001.1"/>
</dbReference>
<dbReference type="Pfam" id="PF13302">
    <property type="entry name" value="Acetyltransf_3"/>
    <property type="match status" value="1"/>
</dbReference>
<proteinExistence type="predicted"/>
<dbReference type="InterPro" id="IPR016181">
    <property type="entry name" value="Acyl_CoA_acyltransferase"/>
</dbReference>
<dbReference type="PANTHER" id="PTHR43792">
    <property type="entry name" value="GNAT FAMILY, PUTATIVE (AFU_ORTHOLOGUE AFUA_3G00765)-RELATED-RELATED"/>
    <property type="match status" value="1"/>
</dbReference>
<reference evidence="2 3" key="1">
    <citation type="journal article" date="2021" name="Arch. Microbiol.">
        <title>Harenicola maris gen. nov., sp. nov. isolated from the Sea of Japan shallow sediments.</title>
        <authorList>
            <person name="Romanenko L.A."/>
            <person name="Kurilenko V.V."/>
            <person name="Chernysheva N.Y."/>
            <person name="Tekutyeva L.A."/>
            <person name="Velansky P.V."/>
            <person name="Svetashev V.I."/>
            <person name="Isaeva M.P."/>
        </authorList>
    </citation>
    <scope>NUCLEOTIDE SEQUENCE [LARGE SCALE GENOMIC DNA]</scope>
    <source>
        <strain evidence="2 3">KMM 3653</strain>
    </source>
</reference>
<dbReference type="Gene3D" id="3.40.630.30">
    <property type="match status" value="1"/>
</dbReference>
<name>A0AAP2CL76_9RHOB</name>
<dbReference type="CDD" id="cd04301">
    <property type="entry name" value="NAT_SF"/>
    <property type="match status" value="1"/>
</dbReference>
<evidence type="ECO:0000259" key="1">
    <source>
        <dbReference type="PROSITE" id="PS51186"/>
    </source>
</evidence>
<dbReference type="SUPFAM" id="SSF55729">
    <property type="entry name" value="Acyl-CoA N-acyltransferases (Nat)"/>
    <property type="match status" value="1"/>
</dbReference>
<sequence length="175" mass="19265">MSRTANLPIRTKRLTLRPLGAEDLPDLHRVYCDAAAMRYWSRPPHSDISETQALLKGIMASYGTALPAYLGIEHKGQIIGTAGVHQDDEIGFILHPDHWNKGLGFEAITALMPYLYSALGCPRLTADIDPRNTASAALLRKLGFTETGSAKNTFCINGEWSHSTYFARPRPSAQV</sequence>
<evidence type="ECO:0000313" key="3">
    <source>
        <dbReference type="Proteomes" id="UP001315686"/>
    </source>
</evidence>